<evidence type="ECO:0000256" key="20">
    <source>
        <dbReference type="ARBA" id="ARBA00049035"/>
    </source>
</evidence>
<evidence type="ECO:0000256" key="22">
    <source>
        <dbReference type="PIRNR" id="PIRNR001563"/>
    </source>
</evidence>
<comment type="cofactor">
    <cofactor evidence="1">
        <name>Mg(2+)</name>
        <dbReference type="ChEBI" id="CHEBI:18420"/>
    </cofactor>
</comment>
<dbReference type="Pfam" id="PF02875">
    <property type="entry name" value="Mur_ligase_C"/>
    <property type="match status" value="1"/>
</dbReference>
<dbReference type="InterPro" id="IPR036615">
    <property type="entry name" value="Mur_ligase_C_dom_sf"/>
</dbReference>
<dbReference type="Pfam" id="PF08245">
    <property type="entry name" value="Mur_ligase_M"/>
    <property type="match status" value="1"/>
</dbReference>
<comment type="catalytic activity">
    <reaction evidence="19">
        <text>10-formyltetrahydrofolyl-(gamma-L-Glu)(n) + L-glutamate + ATP = 10-formyltetrahydrofolyl-(gamma-L-Glu)(n+1) + ADP + phosphate + H(+)</text>
        <dbReference type="Rhea" id="RHEA:51904"/>
        <dbReference type="Rhea" id="RHEA-COMP:13088"/>
        <dbReference type="Rhea" id="RHEA-COMP:14300"/>
        <dbReference type="ChEBI" id="CHEBI:15378"/>
        <dbReference type="ChEBI" id="CHEBI:29985"/>
        <dbReference type="ChEBI" id="CHEBI:30616"/>
        <dbReference type="ChEBI" id="CHEBI:43474"/>
        <dbReference type="ChEBI" id="CHEBI:134413"/>
        <dbReference type="ChEBI" id="CHEBI:456216"/>
        <dbReference type="EC" id="6.3.2.17"/>
    </reaction>
</comment>
<evidence type="ECO:0000256" key="18">
    <source>
        <dbReference type="ARBA" id="ARBA00047493"/>
    </source>
</evidence>
<evidence type="ECO:0000256" key="16">
    <source>
        <dbReference type="ARBA" id="ARBA00030592"/>
    </source>
</evidence>
<keyword evidence="9 22" id="KW-0436">Ligase</keyword>
<dbReference type="KEGG" id="mai:MICA_138"/>
<dbReference type="Gene3D" id="3.90.190.20">
    <property type="entry name" value="Mur ligase, C-terminal domain"/>
    <property type="match status" value="1"/>
</dbReference>
<dbReference type="PROSITE" id="PS01012">
    <property type="entry name" value="FOLYLPOLYGLU_SYNT_2"/>
    <property type="match status" value="1"/>
</dbReference>
<organism evidence="25 26">
    <name type="scientific">Micavibrio aeruginosavorus (strain ARL-13)</name>
    <dbReference type="NCBI Taxonomy" id="856793"/>
    <lineage>
        <taxon>Bacteria</taxon>
        <taxon>Pseudomonadati</taxon>
        <taxon>Bdellovibrionota</taxon>
        <taxon>Bdellovibrionia</taxon>
        <taxon>Bdellovibrionales</taxon>
        <taxon>Pseudobdellovibrionaceae</taxon>
        <taxon>Micavibrio</taxon>
    </lineage>
</organism>
<dbReference type="eggNOG" id="COG0285">
    <property type="taxonomic scope" value="Bacteria"/>
</dbReference>
<dbReference type="EMBL" id="CP002382">
    <property type="protein sequence ID" value="AEP08485.1"/>
    <property type="molecule type" value="Genomic_DNA"/>
</dbReference>
<evidence type="ECO:0000256" key="5">
    <source>
        <dbReference type="ARBA" id="ARBA00008276"/>
    </source>
</evidence>
<dbReference type="Proteomes" id="UP000009286">
    <property type="component" value="Chromosome"/>
</dbReference>
<dbReference type="SUPFAM" id="SSF53623">
    <property type="entry name" value="MurD-like peptide ligases, catalytic domain"/>
    <property type="match status" value="1"/>
</dbReference>
<dbReference type="PANTHER" id="PTHR11136:SF0">
    <property type="entry name" value="DIHYDROFOLATE SYNTHETASE-RELATED"/>
    <property type="match status" value="1"/>
</dbReference>
<reference evidence="25 26" key="1">
    <citation type="journal article" date="2011" name="BMC Genomics">
        <title>Genomic insights into an obligate epibiotic bacterial predator: Micavibrio aeruginosavorus ARL-13.</title>
        <authorList>
            <person name="Wang Z."/>
            <person name="Kadouri D."/>
            <person name="Wu M."/>
        </authorList>
    </citation>
    <scope>NUCLEOTIDE SEQUENCE [LARGE SCALE GENOMIC DNA]</scope>
    <source>
        <strain evidence="25 26">ARL-13</strain>
    </source>
</reference>
<evidence type="ECO:0000313" key="26">
    <source>
        <dbReference type="Proteomes" id="UP000009286"/>
    </source>
</evidence>
<dbReference type="GO" id="GO:0046872">
    <property type="term" value="F:metal ion binding"/>
    <property type="evidence" value="ECO:0007669"/>
    <property type="project" value="UniProtKB-KW"/>
</dbReference>
<dbReference type="RefSeq" id="WP_014101708.1">
    <property type="nucleotide sequence ID" value="NC_016026.1"/>
</dbReference>
<dbReference type="GO" id="GO:0046654">
    <property type="term" value="P:tetrahydrofolate biosynthetic process"/>
    <property type="evidence" value="ECO:0007669"/>
    <property type="project" value="UniProtKB-UniPathway"/>
</dbReference>
<evidence type="ECO:0000256" key="3">
    <source>
        <dbReference type="ARBA" id="ARBA00004799"/>
    </source>
</evidence>
<dbReference type="InterPro" id="IPR036565">
    <property type="entry name" value="Mur-like_cat_sf"/>
</dbReference>
<dbReference type="HOGENOM" id="CLU_015869_1_1_5"/>
<evidence type="ECO:0000256" key="11">
    <source>
        <dbReference type="ARBA" id="ARBA00022741"/>
    </source>
</evidence>
<evidence type="ECO:0000259" key="23">
    <source>
        <dbReference type="Pfam" id="PF02875"/>
    </source>
</evidence>
<keyword evidence="12 22" id="KW-0067">ATP-binding</keyword>
<name>G2KMU8_MICAA</name>
<dbReference type="UniPathway" id="UPA00077">
    <property type="reaction ID" value="UER00157"/>
</dbReference>
<comment type="catalytic activity">
    <reaction evidence="21">
        <text>7,8-dihydropteroate + L-glutamate + ATP = 7,8-dihydrofolate + ADP + phosphate + H(+)</text>
        <dbReference type="Rhea" id="RHEA:23584"/>
        <dbReference type="ChEBI" id="CHEBI:15378"/>
        <dbReference type="ChEBI" id="CHEBI:17839"/>
        <dbReference type="ChEBI" id="CHEBI:29985"/>
        <dbReference type="ChEBI" id="CHEBI:30616"/>
        <dbReference type="ChEBI" id="CHEBI:43474"/>
        <dbReference type="ChEBI" id="CHEBI:57451"/>
        <dbReference type="ChEBI" id="CHEBI:456216"/>
        <dbReference type="EC" id="6.3.2.12"/>
    </reaction>
</comment>
<keyword evidence="11 22" id="KW-0547">Nucleotide-binding</keyword>
<accession>G2KMU8</accession>
<comment type="function">
    <text evidence="2">Functions in two distinct reactions of the de novo folate biosynthetic pathway. Catalyzes the addition of a glutamate residue to dihydropteroate (7,8-dihydropteroate or H2Pte) to form dihydrofolate (7,8-dihydrofolate monoglutamate or H2Pte-Glu). Also catalyzes successive additions of L-glutamate to tetrahydrofolate or 10-formyltetrahydrofolate or 5,10-methylenetetrahydrofolate, leading to folylpolyglutamate derivatives.</text>
</comment>
<comment type="pathway">
    <text evidence="3">Cofactor biosynthesis; tetrahydrofolate biosynthesis; 7,8-dihydrofolate from 2-amino-4-hydroxy-6-hydroxymethyl-7,8-dihydropteridine diphosphate and 4-aminobenzoate: step 2/2.</text>
</comment>
<dbReference type="GO" id="GO:0005737">
    <property type="term" value="C:cytoplasm"/>
    <property type="evidence" value="ECO:0007669"/>
    <property type="project" value="TreeGrafter"/>
</dbReference>
<comment type="catalytic activity">
    <reaction evidence="20">
        <text>(6R)-5,10-methylenetetrahydrofolyl-(gamma-L-Glu)(n) + L-glutamate + ATP = (6R)-5,10-methylenetetrahydrofolyl-(gamma-L-Glu)(n+1) + ADP + phosphate + H(+)</text>
        <dbReference type="Rhea" id="RHEA:51912"/>
        <dbReference type="Rhea" id="RHEA-COMP:13257"/>
        <dbReference type="Rhea" id="RHEA-COMP:13258"/>
        <dbReference type="ChEBI" id="CHEBI:15378"/>
        <dbReference type="ChEBI" id="CHEBI:29985"/>
        <dbReference type="ChEBI" id="CHEBI:30616"/>
        <dbReference type="ChEBI" id="CHEBI:43474"/>
        <dbReference type="ChEBI" id="CHEBI:136572"/>
        <dbReference type="ChEBI" id="CHEBI:456216"/>
        <dbReference type="EC" id="6.3.2.17"/>
    </reaction>
</comment>
<evidence type="ECO:0000256" key="7">
    <source>
        <dbReference type="ARBA" id="ARBA00013025"/>
    </source>
</evidence>
<dbReference type="PIRSF" id="PIRSF001563">
    <property type="entry name" value="Folylpolyglu_synth"/>
    <property type="match status" value="1"/>
</dbReference>
<dbReference type="PANTHER" id="PTHR11136">
    <property type="entry name" value="FOLYLPOLYGLUTAMATE SYNTHASE-RELATED"/>
    <property type="match status" value="1"/>
</dbReference>
<evidence type="ECO:0000256" key="4">
    <source>
        <dbReference type="ARBA" id="ARBA00005150"/>
    </source>
</evidence>
<evidence type="ECO:0000256" key="15">
    <source>
        <dbReference type="ARBA" id="ARBA00030048"/>
    </source>
</evidence>
<dbReference type="OrthoDB" id="9809356at2"/>
<evidence type="ECO:0000256" key="2">
    <source>
        <dbReference type="ARBA" id="ARBA00002714"/>
    </source>
</evidence>
<feature type="domain" description="Mur ligase C-terminal" evidence="23">
    <location>
        <begin position="293"/>
        <end position="422"/>
    </location>
</feature>
<dbReference type="AlphaFoldDB" id="G2KMU8"/>
<dbReference type="InterPro" id="IPR013221">
    <property type="entry name" value="Mur_ligase_cen"/>
</dbReference>
<gene>
    <name evidence="25" type="primary">folC</name>
    <name evidence="25" type="ordered locus">MICA_138</name>
</gene>
<evidence type="ECO:0000256" key="13">
    <source>
        <dbReference type="ARBA" id="ARBA00022842"/>
    </source>
</evidence>
<evidence type="ECO:0000256" key="9">
    <source>
        <dbReference type="ARBA" id="ARBA00022598"/>
    </source>
</evidence>
<dbReference type="GO" id="GO:0046656">
    <property type="term" value="P:folic acid biosynthetic process"/>
    <property type="evidence" value="ECO:0007669"/>
    <property type="project" value="UniProtKB-KW"/>
</dbReference>
<evidence type="ECO:0000256" key="6">
    <source>
        <dbReference type="ARBA" id="ARBA00013023"/>
    </source>
</evidence>
<dbReference type="EC" id="6.3.2.12" evidence="6"/>
<dbReference type="GO" id="GO:0005524">
    <property type="term" value="F:ATP binding"/>
    <property type="evidence" value="ECO:0007669"/>
    <property type="project" value="UniProtKB-KW"/>
</dbReference>
<evidence type="ECO:0000259" key="24">
    <source>
        <dbReference type="Pfam" id="PF08245"/>
    </source>
</evidence>
<keyword evidence="26" id="KW-1185">Reference proteome</keyword>
<protein>
    <recommendedName>
        <fullName evidence="8">Dihydrofolate synthase/folylpolyglutamate synthase</fullName>
        <ecNumber evidence="6">6.3.2.12</ecNumber>
        <ecNumber evidence="7">6.3.2.17</ecNumber>
    </recommendedName>
    <alternativeName>
        <fullName evidence="17">Folylpoly-gamma-glutamate synthetase-dihydrofolate synthetase</fullName>
    </alternativeName>
    <alternativeName>
        <fullName evidence="15">Folylpolyglutamate synthetase</fullName>
    </alternativeName>
    <alternativeName>
        <fullName evidence="16">Tetrahydrofolylpolyglutamate synthase</fullName>
    </alternativeName>
</protein>
<dbReference type="STRING" id="856793.MICA_138"/>
<sequence>MQDTLNHIFSLRKNGRMDHSIRPEFFTLLDRLGNPHTHLPPVIHVAGTNGKGSTIAFMRAMLEAAGHSVHAYTSPHLIRFNERIVLNGQVIDDARLKPLLDEVLAAAHDDPDQSFFEIATAAAFTAFARTRADIVLLETGVGGRLDATNVVEHPIATAITTLSFDHTAWLGERLENIAAEKAGIIKPGVPCVVGAQMMDEAPAAIRVIETRAAAMQAALTIMGRDWHVHDVTDSSWSLTVAGETLSALPRPAMAGAHQIDNAALAIATLRAQSQCPVPIDAIHHGLRTAHWPGRLHRISHPAAPASWDVWVDGAHNDSGAIVLARHIAALYASDGHPTHLIIGMMGHKDAARFIAPLAQCATSVTLIPVPGSEGGKSHDPATLVPLWRTHGARNVSCAPDLDHAIATLAATHAPGRIIVAGSLYLAGHTLAQAAFS</sequence>
<evidence type="ECO:0000256" key="1">
    <source>
        <dbReference type="ARBA" id="ARBA00001946"/>
    </source>
</evidence>
<dbReference type="InterPro" id="IPR004101">
    <property type="entry name" value="Mur_ligase_C"/>
</dbReference>
<evidence type="ECO:0000256" key="10">
    <source>
        <dbReference type="ARBA" id="ARBA00022723"/>
    </source>
</evidence>
<comment type="pathway">
    <text evidence="4">Cofactor biosynthesis; tetrahydrofolylpolyglutamate biosynthesis.</text>
</comment>
<evidence type="ECO:0000256" key="8">
    <source>
        <dbReference type="ARBA" id="ARBA00019357"/>
    </source>
</evidence>
<dbReference type="NCBIfam" id="TIGR01499">
    <property type="entry name" value="folC"/>
    <property type="match status" value="1"/>
</dbReference>
<evidence type="ECO:0000256" key="19">
    <source>
        <dbReference type="ARBA" id="ARBA00047808"/>
    </source>
</evidence>
<dbReference type="GO" id="GO:0008841">
    <property type="term" value="F:dihydrofolate synthase activity"/>
    <property type="evidence" value="ECO:0007669"/>
    <property type="project" value="UniProtKB-EC"/>
</dbReference>
<comment type="catalytic activity">
    <reaction evidence="18">
        <text>(6S)-5,6,7,8-tetrahydrofolyl-(gamma-L-Glu)(n) + L-glutamate + ATP = (6S)-5,6,7,8-tetrahydrofolyl-(gamma-L-Glu)(n+1) + ADP + phosphate + H(+)</text>
        <dbReference type="Rhea" id="RHEA:10580"/>
        <dbReference type="Rhea" id="RHEA-COMP:14738"/>
        <dbReference type="Rhea" id="RHEA-COMP:14740"/>
        <dbReference type="ChEBI" id="CHEBI:15378"/>
        <dbReference type="ChEBI" id="CHEBI:29985"/>
        <dbReference type="ChEBI" id="CHEBI:30616"/>
        <dbReference type="ChEBI" id="CHEBI:43474"/>
        <dbReference type="ChEBI" id="CHEBI:141005"/>
        <dbReference type="ChEBI" id="CHEBI:456216"/>
        <dbReference type="EC" id="6.3.2.17"/>
    </reaction>
</comment>
<dbReference type="GO" id="GO:0004326">
    <property type="term" value="F:tetrahydrofolylpolyglutamate synthase activity"/>
    <property type="evidence" value="ECO:0007669"/>
    <property type="project" value="UniProtKB-EC"/>
</dbReference>
<feature type="domain" description="Mur ligase central" evidence="24">
    <location>
        <begin position="45"/>
        <end position="268"/>
    </location>
</feature>
<evidence type="ECO:0000256" key="14">
    <source>
        <dbReference type="ARBA" id="ARBA00022909"/>
    </source>
</evidence>
<keyword evidence="13" id="KW-0460">Magnesium</keyword>
<dbReference type="Gene3D" id="3.40.1190.10">
    <property type="entry name" value="Mur-like, catalytic domain"/>
    <property type="match status" value="1"/>
</dbReference>
<dbReference type="InterPro" id="IPR018109">
    <property type="entry name" value="Folylpolyglutamate_synth_CS"/>
</dbReference>
<dbReference type="SUPFAM" id="SSF53244">
    <property type="entry name" value="MurD-like peptide ligases, peptide-binding domain"/>
    <property type="match status" value="1"/>
</dbReference>
<keyword evidence="14" id="KW-0289">Folate biosynthesis</keyword>
<evidence type="ECO:0000256" key="17">
    <source>
        <dbReference type="ARBA" id="ARBA00032510"/>
    </source>
</evidence>
<dbReference type="InterPro" id="IPR001645">
    <property type="entry name" value="Folylpolyglutamate_synth"/>
</dbReference>
<evidence type="ECO:0000313" key="25">
    <source>
        <dbReference type="EMBL" id="AEP08485.1"/>
    </source>
</evidence>
<evidence type="ECO:0000256" key="12">
    <source>
        <dbReference type="ARBA" id="ARBA00022840"/>
    </source>
</evidence>
<evidence type="ECO:0000256" key="21">
    <source>
        <dbReference type="ARBA" id="ARBA00049161"/>
    </source>
</evidence>
<keyword evidence="10" id="KW-0479">Metal-binding</keyword>
<dbReference type="FunFam" id="3.40.1190.10:FF:000011">
    <property type="entry name" value="Folylpolyglutamate synthase/dihydrofolate synthase"/>
    <property type="match status" value="1"/>
</dbReference>
<comment type="similarity">
    <text evidence="5 22">Belongs to the folylpolyglutamate synthase family.</text>
</comment>
<proteinExistence type="inferred from homology"/>
<dbReference type="EC" id="6.3.2.17" evidence="7"/>